<dbReference type="Gene3D" id="2.30.29.30">
    <property type="entry name" value="Pleckstrin-homology domain (PH domain)/Phosphotyrosine-binding domain (PTB)"/>
    <property type="match status" value="1"/>
</dbReference>
<dbReference type="GO" id="GO:0004674">
    <property type="term" value="F:protein serine/threonine kinase activity"/>
    <property type="evidence" value="ECO:0007669"/>
    <property type="project" value="UniProtKB-KW"/>
</dbReference>
<dbReference type="SMART" id="SM00220">
    <property type="entry name" value="S_TKc"/>
    <property type="match status" value="1"/>
</dbReference>
<sequence length="999" mass="107146">MAATMHPIPTPTSSAPPTPPFPVFPRLPSSTITPSISRNASTSSTRSTATTSSSTSSLAAAPMRPPPIETRTAATPSSQLPSRPGSSQSQVMGYRGGGSITPSHSHQQMEGRSSRCAIRNGPRSRSTLPISSPPLEASTADSTPERSSTAPVPESSPTTPRAPRWEQQAGPTVTISIDDDRGSTNAVAPVPRRGPNVSPLVMPRALRGRDGQWSTPSSPTDRKSPHASKHRTLSVDGRGSDEMRERRISQASAVSSGSGKKPSLKDFVLGEELGRGSYSTVVQATSAVNPQSPTSPRPPRQYAIKIINQAHLVAEKKVKYAIIERDALIRLAQPSSRGHRRGVSSSSSTGMPSAPRRRSNASINGGVAKRDASGSRDRLSVATDGGSSVGSVPLSPILKSSLAGRRPSRSAEPPESVPERSEENRPPSPVREESNEGTPPSRPATREDLPTPENKSRNRRQSLAPSEQSVKSAKGVAHPGVIRLHSTFNDHTSLYFVLDLAKNGELLAFIRKYGSLNLVSARYYAAQLIDTIEFMHEREVIHRDLKPENILLDEEMRIKVTDFGSAKIIGRETETEEGHKRSFVGSADFVSPEVLRNEPAVFASDIWAFGCILYQLLVGKPPFRGATDYLTFQKILKRDFEYPEGFDPEAKALIEIVLNIDPASRPTPAEIKQHAFFSTIDFGTLWQVPAPPMSTGLNPPVPTMANAAPDADIWAVFDDEVSDGGFEFDDAPMGAEAQSSGPRYDGHAAAEAVQEVDRSAGSLELPRPAFVEGRAKKGRNWSVGSKSARTSSSSSNNRTALTGLLETMGIHPTTSSTGTPLGQGGTPRGPSRMSRASERSDEARVEPRLPSEAETKWSSLLLANERIVHAGPVMVRPTPSSALIPSFLLPAPKRRQLILTDFPRLVEVKDDADSLRIKFEAVFVRQPSEGQPTAADYAAVGLPTAPAVGQSNGGANRVLDVVEKGSRGFVVHTAGASVLYLVDTVEMRDQWVAALKGAQ</sequence>
<evidence type="ECO:0000256" key="9">
    <source>
        <dbReference type="ARBA" id="ARBA00048679"/>
    </source>
</evidence>
<dbReference type="Pfam" id="PF00069">
    <property type="entry name" value="Pkinase"/>
    <property type="match status" value="1"/>
</dbReference>
<dbReference type="PROSITE" id="PS00107">
    <property type="entry name" value="PROTEIN_KINASE_ATP"/>
    <property type="match status" value="1"/>
</dbReference>
<comment type="similarity">
    <text evidence="1">Belongs to the protein kinase superfamily. AGC Ser/Thr protein kinase family. PDPK1 subfamily.</text>
</comment>
<evidence type="ECO:0000313" key="13">
    <source>
        <dbReference type="EMBL" id="KAK1927907.1"/>
    </source>
</evidence>
<dbReference type="InterPro" id="IPR008271">
    <property type="entry name" value="Ser/Thr_kinase_AS"/>
</dbReference>
<feature type="region of interest" description="Disordered" evidence="11">
    <location>
        <begin position="810"/>
        <end position="851"/>
    </location>
</feature>
<dbReference type="FunFam" id="1.10.510.10:FF:000534">
    <property type="entry name" value="Serine/threonine-protein kinase PKH2"/>
    <property type="match status" value="1"/>
</dbReference>
<feature type="compositionally biased region" description="Polar residues" evidence="11">
    <location>
        <begin position="249"/>
        <end position="258"/>
    </location>
</feature>
<dbReference type="PROSITE" id="PS50011">
    <property type="entry name" value="PROTEIN_KINASE_DOM"/>
    <property type="match status" value="1"/>
</dbReference>
<dbReference type="AlphaFoldDB" id="A0AAD9L9X0"/>
<dbReference type="PANTHER" id="PTHR24356:SF163">
    <property type="entry name" value="3-PHOSPHOINOSITIDE-DEPENDENT PROTEIN KINASE 1-RELATED"/>
    <property type="match status" value="1"/>
</dbReference>
<evidence type="ECO:0000256" key="1">
    <source>
        <dbReference type="ARBA" id="ARBA00010006"/>
    </source>
</evidence>
<feature type="compositionally biased region" description="Polar residues" evidence="11">
    <location>
        <begin position="461"/>
        <end position="471"/>
    </location>
</feature>
<feature type="compositionally biased region" description="Basic and acidic residues" evidence="11">
    <location>
        <begin position="368"/>
        <end position="379"/>
    </location>
</feature>
<feature type="compositionally biased region" description="Low complexity" evidence="11">
    <location>
        <begin position="787"/>
        <end position="797"/>
    </location>
</feature>
<keyword evidence="4" id="KW-0808">Transferase</keyword>
<evidence type="ECO:0000256" key="5">
    <source>
        <dbReference type="ARBA" id="ARBA00022741"/>
    </source>
</evidence>
<dbReference type="InterPro" id="IPR011009">
    <property type="entry name" value="Kinase-like_dom_sf"/>
</dbReference>
<feature type="compositionally biased region" description="Polar residues" evidence="11">
    <location>
        <begin position="72"/>
        <end position="91"/>
    </location>
</feature>
<dbReference type="PANTHER" id="PTHR24356">
    <property type="entry name" value="SERINE/THREONINE-PROTEIN KINASE"/>
    <property type="match status" value="1"/>
</dbReference>
<dbReference type="InterPro" id="IPR017441">
    <property type="entry name" value="Protein_kinase_ATP_BS"/>
</dbReference>
<dbReference type="InterPro" id="IPR050236">
    <property type="entry name" value="Ser_Thr_kinase_AGC"/>
</dbReference>
<evidence type="ECO:0000256" key="11">
    <source>
        <dbReference type="SAM" id="MobiDB-lite"/>
    </source>
</evidence>
<feature type="compositionally biased region" description="Pro residues" evidence="11">
    <location>
        <begin position="8"/>
        <end position="25"/>
    </location>
</feature>
<feature type="compositionally biased region" description="Low complexity" evidence="11">
    <location>
        <begin position="26"/>
        <end position="61"/>
    </location>
</feature>
<feature type="compositionally biased region" description="Basic and acidic residues" evidence="11">
    <location>
        <begin position="238"/>
        <end position="248"/>
    </location>
</feature>
<gene>
    <name evidence="13" type="ORF">DB88DRAFT_479736</name>
</gene>
<organism evidence="13 14">
    <name type="scientific">Papiliotrema laurentii</name>
    <name type="common">Cryptococcus laurentii</name>
    <dbReference type="NCBI Taxonomy" id="5418"/>
    <lineage>
        <taxon>Eukaryota</taxon>
        <taxon>Fungi</taxon>
        <taxon>Dikarya</taxon>
        <taxon>Basidiomycota</taxon>
        <taxon>Agaricomycotina</taxon>
        <taxon>Tremellomycetes</taxon>
        <taxon>Tremellales</taxon>
        <taxon>Rhynchogastremaceae</taxon>
        <taxon>Papiliotrema</taxon>
    </lineage>
</organism>
<evidence type="ECO:0000256" key="3">
    <source>
        <dbReference type="ARBA" id="ARBA00022527"/>
    </source>
</evidence>
<dbReference type="GO" id="GO:0035556">
    <property type="term" value="P:intracellular signal transduction"/>
    <property type="evidence" value="ECO:0007669"/>
    <property type="project" value="TreeGrafter"/>
</dbReference>
<accession>A0AAD9L9X0</accession>
<feature type="region of interest" description="Disordered" evidence="11">
    <location>
        <begin position="1"/>
        <end position="264"/>
    </location>
</feature>
<feature type="region of interest" description="Disordered" evidence="11">
    <location>
        <begin position="334"/>
        <end position="476"/>
    </location>
</feature>
<comment type="catalytic activity">
    <reaction evidence="9">
        <text>L-seryl-[protein] + ATP = O-phospho-L-seryl-[protein] + ADP + H(+)</text>
        <dbReference type="Rhea" id="RHEA:17989"/>
        <dbReference type="Rhea" id="RHEA-COMP:9863"/>
        <dbReference type="Rhea" id="RHEA-COMP:11604"/>
        <dbReference type="ChEBI" id="CHEBI:15378"/>
        <dbReference type="ChEBI" id="CHEBI:29999"/>
        <dbReference type="ChEBI" id="CHEBI:30616"/>
        <dbReference type="ChEBI" id="CHEBI:83421"/>
        <dbReference type="ChEBI" id="CHEBI:456216"/>
        <dbReference type="EC" id="2.7.11.1"/>
    </reaction>
</comment>
<evidence type="ECO:0000313" key="14">
    <source>
        <dbReference type="Proteomes" id="UP001182556"/>
    </source>
</evidence>
<comment type="catalytic activity">
    <reaction evidence="8">
        <text>L-threonyl-[protein] + ATP = O-phospho-L-threonyl-[protein] + ADP + H(+)</text>
        <dbReference type="Rhea" id="RHEA:46608"/>
        <dbReference type="Rhea" id="RHEA-COMP:11060"/>
        <dbReference type="Rhea" id="RHEA-COMP:11605"/>
        <dbReference type="ChEBI" id="CHEBI:15378"/>
        <dbReference type="ChEBI" id="CHEBI:30013"/>
        <dbReference type="ChEBI" id="CHEBI:30616"/>
        <dbReference type="ChEBI" id="CHEBI:61977"/>
        <dbReference type="ChEBI" id="CHEBI:456216"/>
        <dbReference type="EC" id="2.7.11.1"/>
    </reaction>
</comment>
<evidence type="ECO:0000256" key="2">
    <source>
        <dbReference type="ARBA" id="ARBA00012513"/>
    </source>
</evidence>
<dbReference type="InterPro" id="IPR000719">
    <property type="entry name" value="Prot_kinase_dom"/>
</dbReference>
<keyword evidence="5 10" id="KW-0547">Nucleotide-binding</keyword>
<feature type="domain" description="Protein kinase" evidence="12">
    <location>
        <begin position="267"/>
        <end position="677"/>
    </location>
</feature>
<evidence type="ECO:0000256" key="4">
    <source>
        <dbReference type="ARBA" id="ARBA00022679"/>
    </source>
</evidence>
<dbReference type="PROSITE" id="PS00108">
    <property type="entry name" value="PROTEIN_KINASE_ST"/>
    <property type="match status" value="1"/>
</dbReference>
<protein>
    <recommendedName>
        <fullName evidence="2">non-specific serine/threonine protein kinase</fullName>
        <ecNumber evidence="2">2.7.11.1</ecNumber>
    </recommendedName>
</protein>
<feature type="compositionally biased region" description="Basic and acidic residues" evidence="11">
    <location>
        <begin position="417"/>
        <end position="434"/>
    </location>
</feature>
<evidence type="ECO:0000256" key="6">
    <source>
        <dbReference type="ARBA" id="ARBA00022777"/>
    </source>
</evidence>
<feature type="region of interest" description="Disordered" evidence="11">
    <location>
        <begin position="776"/>
        <end position="797"/>
    </location>
</feature>
<dbReference type="Gene3D" id="1.10.510.10">
    <property type="entry name" value="Transferase(Phosphotransferase) domain 1"/>
    <property type="match status" value="1"/>
</dbReference>
<dbReference type="SUPFAM" id="SSF56112">
    <property type="entry name" value="Protein kinase-like (PK-like)"/>
    <property type="match status" value="1"/>
</dbReference>
<keyword evidence="6" id="KW-0418">Kinase</keyword>
<feature type="compositionally biased region" description="Basic and acidic residues" evidence="11">
    <location>
        <begin position="835"/>
        <end position="851"/>
    </location>
</feature>
<evidence type="ECO:0000256" key="8">
    <source>
        <dbReference type="ARBA" id="ARBA00047899"/>
    </source>
</evidence>
<dbReference type="InterPro" id="IPR011993">
    <property type="entry name" value="PH-like_dom_sf"/>
</dbReference>
<evidence type="ECO:0000256" key="7">
    <source>
        <dbReference type="ARBA" id="ARBA00022840"/>
    </source>
</evidence>
<evidence type="ECO:0000259" key="12">
    <source>
        <dbReference type="PROSITE" id="PS50011"/>
    </source>
</evidence>
<keyword evidence="14" id="KW-1185">Reference proteome</keyword>
<dbReference type="GO" id="GO:0005524">
    <property type="term" value="F:ATP binding"/>
    <property type="evidence" value="ECO:0007669"/>
    <property type="project" value="UniProtKB-UniRule"/>
</dbReference>
<feature type="compositionally biased region" description="Polar residues" evidence="11">
    <location>
        <begin position="139"/>
        <end position="159"/>
    </location>
</feature>
<dbReference type="Gene3D" id="3.30.200.20">
    <property type="entry name" value="Phosphorylase Kinase, domain 1"/>
    <property type="match status" value="2"/>
</dbReference>
<dbReference type="Proteomes" id="UP001182556">
    <property type="component" value="Unassembled WGS sequence"/>
</dbReference>
<keyword evidence="3" id="KW-0723">Serine/threonine-protein kinase</keyword>
<dbReference type="EC" id="2.7.11.1" evidence="2"/>
<keyword evidence="7 10" id="KW-0067">ATP-binding</keyword>
<name>A0AAD9L9X0_PAPLA</name>
<feature type="binding site" evidence="10">
    <location>
        <position position="305"/>
    </location>
    <ligand>
        <name>ATP</name>
        <dbReference type="ChEBI" id="CHEBI:30616"/>
    </ligand>
</feature>
<proteinExistence type="inferred from homology"/>
<dbReference type="EMBL" id="JAODAN010000001">
    <property type="protein sequence ID" value="KAK1927907.1"/>
    <property type="molecule type" value="Genomic_DNA"/>
</dbReference>
<evidence type="ECO:0000256" key="10">
    <source>
        <dbReference type="PROSITE-ProRule" id="PRU10141"/>
    </source>
</evidence>
<comment type="caution">
    <text evidence="13">The sequence shown here is derived from an EMBL/GenBank/DDBJ whole genome shotgun (WGS) entry which is preliminary data.</text>
</comment>
<reference evidence="13" key="1">
    <citation type="submission" date="2023-02" db="EMBL/GenBank/DDBJ databases">
        <title>Identification and recombinant expression of a fungal hydrolase from Papiliotrema laurentii that hydrolyzes apple cutin and clears colloidal polyester polyurethane.</title>
        <authorList>
            <consortium name="DOE Joint Genome Institute"/>
            <person name="Roman V.A."/>
            <person name="Bojanowski C."/>
            <person name="Crable B.R."/>
            <person name="Wagner D.N."/>
            <person name="Hung C.S."/>
            <person name="Nadeau L.J."/>
            <person name="Schratz L."/>
            <person name="Haridas S."/>
            <person name="Pangilinan J."/>
            <person name="Lipzen A."/>
            <person name="Na H."/>
            <person name="Yan M."/>
            <person name="Ng V."/>
            <person name="Grigoriev I.V."/>
            <person name="Spatafora J.W."/>
            <person name="Barlow D."/>
            <person name="Biffinger J."/>
            <person name="Kelley-Loughnane N."/>
            <person name="Varaljay V.A."/>
            <person name="Crookes-Goodson W.J."/>
        </authorList>
    </citation>
    <scope>NUCLEOTIDE SEQUENCE</scope>
    <source>
        <strain evidence="13">5307AH</strain>
    </source>
</reference>
<feature type="compositionally biased region" description="Low complexity" evidence="11">
    <location>
        <begin position="343"/>
        <end position="354"/>
    </location>
</feature>